<evidence type="ECO:0000313" key="4">
    <source>
        <dbReference type="Proteomes" id="UP001434883"/>
    </source>
</evidence>
<keyword evidence="2" id="KW-1133">Transmembrane helix</keyword>
<name>A0ABV0QSU4_9TELE</name>
<dbReference type="EMBL" id="JAHRIN010021340">
    <property type="protein sequence ID" value="MEQ2198918.1"/>
    <property type="molecule type" value="Genomic_DNA"/>
</dbReference>
<reference evidence="3 4" key="1">
    <citation type="submission" date="2021-06" db="EMBL/GenBank/DDBJ databases">
        <authorList>
            <person name="Palmer J.M."/>
        </authorList>
    </citation>
    <scope>NUCLEOTIDE SEQUENCE [LARGE SCALE GENOMIC DNA]</scope>
    <source>
        <strain evidence="3 4">XC_2019</strain>
        <tissue evidence="3">Muscle</tissue>
    </source>
</reference>
<keyword evidence="2" id="KW-0812">Transmembrane</keyword>
<evidence type="ECO:0000256" key="2">
    <source>
        <dbReference type="SAM" id="Phobius"/>
    </source>
</evidence>
<protein>
    <submittedName>
        <fullName evidence="3">Uncharacterized protein</fullName>
    </submittedName>
</protein>
<feature type="compositionally biased region" description="Polar residues" evidence="1">
    <location>
        <begin position="111"/>
        <end position="121"/>
    </location>
</feature>
<proteinExistence type="predicted"/>
<gene>
    <name evidence="3" type="ORF">XENOCAPTIV_020896</name>
</gene>
<dbReference type="Proteomes" id="UP001434883">
    <property type="component" value="Unassembled WGS sequence"/>
</dbReference>
<feature type="region of interest" description="Disordered" evidence="1">
    <location>
        <begin position="81"/>
        <end position="127"/>
    </location>
</feature>
<accession>A0ABV0QSU4</accession>
<feature type="transmembrane region" description="Helical" evidence="2">
    <location>
        <begin position="39"/>
        <end position="60"/>
    </location>
</feature>
<evidence type="ECO:0000256" key="1">
    <source>
        <dbReference type="SAM" id="MobiDB-lite"/>
    </source>
</evidence>
<keyword evidence="2" id="KW-0472">Membrane</keyword>
<organism evidence="3 4">
    <name type="scientific">Xenoophorus captivus</name>
    <dbReference type="NCBI Taxonomy" id="1517983"/>
    <lineage>
        <taxon>Eukaryota</taxon>
        <taxon>Metazoa</taxon>
        <taxon>Chordata</taxon>
        <taxon>Craniata</taxon>
        <taxon>Vertebrata</taxon>
        <taxon>Euteleostomi</taxon>
        <taxon>Actinopterygii</taxon>
        <taxon>Neopterygii</taxon>
        <taxon>Teleostei</taxon>
        <taxon>Neoteleostei</taxon>
        <taxon>Acanthomorphata</taxon>
        <taxon>Ovalentaria</taxon>
        <taxon>Atherinomorphae</taxon>
        <taxon>Cyprinodontiformes</taxon>
        <taxon>Goodeidae</taxon>
        <taxon>Xenoophorus</taxon>
    </lineage>
</organism>
<evidence type="ECO:0000313" key="3">
    <source>
        <dbReference type="EMBL" id="MEQ2198918.1"/>
    </source>
</evidence>
<feature type="non-terminal residue" evidence="3">
    <location>
        <position position="1"/>
    </location>
</feature>
<comment type="caution">
    <text evidence="3">The sequence shown here is derived from an EMBL/GenBank/DDBJ whole genome shotgun (WGS) entry which is preliminary data.</text>
</comment>
<sequence length="159" mass="17071">VRSLDMCTPRYLKLGTTSTVAPLMCSGGRGRLSLLKSTIISLVFGLLIICDSFHYCFVVCKLHNMTAGMSHKAVIRQQSEQEGAQHVALGRASAEGDGGGNSVVDPDSLRSVGQESTTQFPSVGLSPRDESFGTRVCGMMVLKAEEKSRKSRQTCVSNL</sequence>
<keyword evidence="4" id="KW-1185">Reference proteome</keyword>